<gene>
    <name evidence="3" type="ORF">CLUP02_02543</name>
</gene>
<dbReference type="Proteomes" id="UP000830671">
    <property type="component" value="Chromosome 2"/>
</dbReference>
<dbReference type="KEGG" id="clup:CLUP02_02543"/>
<protein>
    <submittedName>
        <fullName evidence="3">Uncharacterized protein</fullName>
    </submittedName>
</protein>
<name>A0A9Q8WBW1_9PEZI</name>
<evidence type="ECO:0000256" key="1">
    <source>
        <dbReference type="SAM" id="MobiDB-lite"/>
    </source>
</evidence>
<evidence type="ECO:0000256" key="2">
    <source>
        <dbReference type="SAM" id="Phobius"/>
    </source>
</evidence>
<organism evidence="3 4">
    <name type="scientific">Colletotrichum lupini</name>
    <dbReference type="NCBI Taxonomy" id="145971"/>
    <lineage>
        <taxon>Eukaryota</taxon>
        <taxon>Fungi</taxon>
        <taxon>Dikarya</taxon>
        <taxon>Ascomycota</taxon>
        <taxon>Pezizomycotina</taxon>
        <taxon>Sordariomycetes</taxon>
        <taxon>Hypocreomycetidae</taxon>
        <taxon>Glomerellales</taxon>
        <taxon>Glomerellaceae</taxon>
        <taxon>Colletotrichum</taxon>
        <taxon>Colletotrichum acutatum species complex</taxon>
    </lineage>
</organism>
<proteinExistence type="predicted"/>
<evidence type="ECO:0000313" key="3">
    <source>
        <dbReference type="EMBL" id="UQC77077.1"/>
    </source>
</evidence>
<keyword evidence="4" id="KW-1185">Reference proteome</keyword>
<dbReference type="GeneID" id="73336585"/>
<keyword evidence="2" id="KW-1133">Transmembrane helix</keyword>
<reference evidence="3" key="1">
    <citation type="journal article" date="2021" name="Mol. Plant Microbe Interact.">
        <title>Complete Genome Sequence of the Plant-Pathogenic Fungus Colletotrichum lupini.</title>
        <authorList>
            <person name="Baroncelli R."/>
            <person name="Pensec F."/>
            <person name="Da Lio D."/>
            <person name="Boufleur T."/>
            <person name="Vicente I."/>
            <person name="Sarrocco S."/>
            <person name="Picot A."/>
            <person name="Baraldi E."/>
            <person name="Sukno S."/>
            <person name="Thon M."/>
            <person name="Le Floch G."/>
        </authorList>
    </citation>
    <scope>NUCLEOTIDE SEQUENCE</scope>
    <source>
        <strain evidence="3">IMI 504893</strain>
    </source>
</reference>
<evidence type="ECO:0000313" key="4">
    <source>
        <dbReference type="Proteomes" id="UP000830671"/>
    </source>
</evidence>
<keyword evidence="2" id="KW-0472">Membrane</keyword>
<dbReference type="AlphaFoldDB" id="A0A9Q8WBW1"/>
<sequence length="303" mass="32876">MTAAASHCGELSAESNAAGVTDAEVAQIAKVPCFTEGPRTAVRLKVAVTMRKCVAVLLTCFAKIGTAVLLLLSCCNLKLWLIASCLFLDEINCGWPALSRGRSKMPCNLHYNCLHLHGTLLQAHRYPRTFLKVASILDLAFVALAAASWTMDADFPTPSQSSFPIPMCFFPFSLMIPRSSVIIPKGICQLTFFFCSFTGFGRRPTGNVDLPALPSPLKSVLEETRDMDRLYLPTTSLNSKKPRSDPRLDSASVHSRTLRPLARTLLSILRECSDALCVGLSLISSPACTARRHGVDVAQPSST</sequence>
<dbReference type="RefSeq" id="XP_049138718.1">
    <property type="nucleotide sequence ID" value="XM_049281575.1"/>
</dbReference>
<keyword evidence="2" id="KW-0812">Transmembrane</keyword>
<dbReference type="EMBL" id="CP019474">
    <property type="protein sequence ID" value="UQC77077.1"/>
    <property type="molecule type" value="Genomic_DNA"/>
</dbReference>
<accession>A0A9Q8WBW1</accession>
<feature type="transmembrane region" description="Helical" evidence="2">
    <location>
        <begin position="53"/>
        <end position="73"/>
    </location>
</feature>
<feature type="region of interest" description="Disordered" evidence="1">
    <location>
        <begin position="232"/>
        <end position="252"/>
    </location>
</feature>